<sequence>MITGHASTPLPSTKGGDEVEPTVNTNNTTKMTATSITPSILPQSSILRVIGWHRSNFLDFFYEHKIYFHPDWSWKTFVLTIAKFIVQNSEDEIISADWAKVPGGEPMMVIKFSSSAACSRGFEVLCKSKGFASCRIELRCS</sequence>
<reference evidence="2 3" key="1">
    <citation type="submission" date="2017-04" db="EMBL/GenBank/DDBJ databases">
        <title>Draft genome sequence of Tuber borchii Vittad., a whitish edible truffle.</title>
        <authorList>
            <consortium name="DOE Joint Genome Institute"/>
            <person name="Murat C."/>
            <person name="Kuo A."/>
            <person name="Barry K.W."/>
            <person name="Clum A."/>
            <person name="Dockter R.B."/>
            <person name="Fauchery L."/>
            <person name="Iotti M."/>
            <person name="Kohler A."/>
            <person name="Labutti K."/>
            <person name="Lindquist E.A."/>
            <person name="Lipzen A."/>
            <person name="Ohm R.A."/>
            <person name="Wang M."/>
            <person name="Grigoriev I.V."/>
            <person name="Zambonelli A."/>
            <person name="Martin F.M."/>
        </authorList>
    </citation>
    <scope>NUCLEOTIDE SEQUENCE [LARGE SCALE GENOMIC DNA]</scope>
    <source>
        <strain evidence="2 3">Tbo3840</strain>
    </source>
</reference>
<accession>A0A2T7A4H4</accession>
<dbReference type="Proteomes" id="UP000244722">
    <property type="component" value="Unassembled WGS sequence"/>
</dbReference>
<dbReference type="OrthoDB" id="5416568at2759"/>
<name>A0A2T7A4H4_TUBBO</name>
<feature type="compositionally biased region" description="Polar residues" evidence="1">
    <location>
        <begin position="1"/>
        <end position="11"/>
    </location>
</feature>
<protein>
    <submittedName>
        <fullName evidence="2">Uncharacterized protein</fullName>
    </submittedName>
</protein>
<keyword evidence="3" id="KW-1185">Reference proteome</keyword>
<dbReference type="EMBL" id="NESQ01000024">
    <property type="protein sequence ID" value="PUU82642.1"/>
    <property type="molecule type" value="Genomic_DNA"/>
</dbReference>
<evidence type="ECO:0000256" key="1">
    <source>
        <dbReference type="SAM" id="MobiDB-lite"/>
    </source>
</evidence>
<evidence type="ECO:0000313" key="2">
    <source>
        <dbReference type="EMBL" id="PUU82642.1"/>
    </source>
</evidence>
<comment type="caution">
    <text evidence="2">The sequence shown here is derived from an EMBL/GenBank/DDBJ whole genome shotgun (WGS) entry which is preliminary data.</text>
</comment>
<feature type="region of interest" description="Disordered" evidence="1">
    <location>
        <begin position="1"/>
        <end position="29"/>
    </location>
</feature>
<gene>
    <name evidence="2" type="ORF">B9Z19DRAFT_1120403</name>
</gene>
<dbReference type="AlphaFoldDB" id="A0A2T7A4H4"/>
<organism evidence="2 3">
    <name type="scientific">Tuber borchii</name>
    <name type="common">White truffle</name>
    <dbReference type="NCBI Taxonomy" id="42251"/>
    <lineage>
        <taxon>Eukaryota</taxon>
        <taxon>Fungi</taxon>
        <taxon>Dikarya</taxon>
        <taxon>Ascomycota</taxon>
        <taxon>Pezizomycotina</taxon>
        <taxon>Pezizomycetes</taxon>
        <taxon>Pezizales</taxon>
        <taxon>Tuberaceae</taxon>
        <taxon>Tuber</taxon>
    </lineage>
</organism>
<proteinExistence type="predicted"/>
<evidence type="ECO:0000313" key="3">
    <source>
        <dbReference type="Proteomes" id="UP000244722"/>
    </source>
</evidence>